<gene>
    <name evidence="9" type="ORF">LSH36_499g02015</name>
</gene>
<dbReference type="InterPro" id="IPR036770">
    <property type="entry name" value="Ankyrin_rpt-contain_sf"/>
</dbReference>
<dbReference type="Pfam" id="PF00023">
    <property type="entry name" value="Ank"/>
    <property type="match status" value="1"/>
</dbReference>
<dbReference type="Proteomes" id="UP001208570">
    <property type="component" value="Unassembled WGS sequence"/>
</dbReference>
<proteinExistence type="predicted"/>
<evidence type="ECO:0000313" key="10">
    <source>
        <dbReference type="Proteomes" id="UP001208570"/>
    </source>
</evidence>
<keyword evidence="1" id="KW-0479">Metal-binding</keyword>
<dbReference type="InterPro" id="IPR053064">
    <property type="entry name" value="Ankyrin-MYND_domain-protein"/>
</dbReference>
<accession>A0AAD9MWW1</accession>
<feature type="region of interest" description="Disordered" evidence="7">
    <location>
        <begin position="1118"/>
        <end position="1152"/>
    </location>
</feature>
<feature type="region of interest" description="Disordered" evidence="7">
    <location>
        <begin position="283"/>
        <end position="360"/>
    </location>
</feature>
<keyword evidence="10" id="KW-1185">Reference proteome</keyword>
<dbReference type="GO" id="GO:0008270">
    <property type="term" value="F:zinc ion binding"/>
    <property type="evidence" value="ECO:0007669"/>
    <property type="project" value="UniProtKB-KW"/>
</dbReference>
<keyword evidence="5" id="KW-0040">ANK repeat</keyword>
<protein>
    <recommendedName>
        <fullName evidence="8">MYND-type domain-containing protein</fullName>
    </recommendedName>
</protein>
<dbReference type="Gene3D" id="1.25.40.20">
    <property type="entry name" value="Ankyrin repeat-containing domain"/>
    <property type="match status" value="3"/>
</dbReference>
<reference evidence="9" key="1">
    <citation type="journal article" date="2023" name="Mol. Biol. Evol.">
        <title>Third-Generation Sequencing Reveals the Adaptive Role of the Epigenome in Three Deep-Sea Polychaetes.</title>
        <authorList>
            <person name="Perez M."/>
            <person name="Aroh O."/>
            <person name="Sun Y."/>
            <person name="Lan Y."/>
            <person name="Juniper S.K."/>
            <person name="Young C.R."/>
            <person name="Angers B."/>
            <person name="Qian P.Y."/>
        </authorList>
    </citation>
    <scope>NUCLEOTIDE SEQUENCE</scope>
    <source>
        <strain evidence="9">P08H-3</strain>
    </source>
</reference>
<keyword evidence="3 6" id="KW-0863">Zinc-finger</keyword>
<name>A0AAD9MWW1_9ANNE</name>
<sequence>MADSDSVKEESKMSRGLDNPFPGLGSASCENVEYSEVNKEYTSGARYVGQVHDNKKAGRGMFIWPSGAKYEGEFVNNVRNGQGIQTWPDGSSYQGTFSQDMRHGQGKHSWANGESYEGIFYRDHRHGTGRYTWSDGSSYSGTFYMDYKEGYGCFCFADGRKFQGLYKQDEREGPGIMTYPDGRQDVGLWHRDNLARLSSHVNGAFTMKDHPEFDYFPDEHQLYIVPDTITNRHDIINKVINPPEQFNYQPTDVSSKVDQVFQGDLHDGSVAMDVKSYHDEFNKSMQGSRTSSAIQEQADSGMANMSSESKSSLENVESRPTSSASKSRNSSAKNSRSKTGKQTANSAQKSSHGNATRSQTLGAVTENSGILAWNNTPSFIEMQKHVIRHSMSQGHAGFSVDDLISGTREGFGEKGPLEKAAERFLEAAALGNCKEVAELLHDGKVYVDVADRSGHTALLAAAVNWHQDVINCLLENGSDVNKLNNEGVSALAACHIFFYPTDCFRYNIAERYLERPSTLATEPSYDVSDAVKGILSMIQKKKPHPLPEKKQQTVVDTKHIQKLREEYTGIPERNREEPRVEEGRIEITKSRESDREDSGRSRTSEGRKLGTLKIKRTVRINIEEMLDLGPVPEATLNVKHYSSDLDSDDSGEVDDFESFNTAHSYPIDVPDQLIDRCATVLSTNEMVVGRSRTSTADLKTVGTARRLAMEKAHHQLMESTIRLLLRRGADPNASVVPMPVLFFAVKAADVDAVKTLLMKGASTSSTLSAKKGGLTALHIATAIPGEEGVQITGLLLDALADPDARASEDDSFLNRNLQDEWIKDVISEDARKILGGRTPLHIVCARDDNYKNACSVVHLLLDHHSNPNLLCNGYSPLALAIRSGNDLAVDELLAYNADPCLPLTHGVGSALCVASSTEFEHRRTPDGRINLINKLISAGADILSPIPIGPKRLIGTAVDYAYHLYNLDRRIAHMPYHALTPAERETFNARRRLLAHLGDIIRQKATEKERQRLEDEERLGRRSCSPSPNFLFTGAGATVPQSIMKQHKASDSKVSFSTQDDVRKPLFKYCYECGRSVGVRLAACTRCKEVYYCSKACKVKAWNARHKDECIRLKGSSPVMSKNDKRIDSPTPATDADKGRHGNAKDPRVKVS</sequence>
<dbReference type="PANTHER" id="PTHR15897:SF2">
    <property type="entry name" value="ANKYRIN REPEAT AND MYND DOMAIN-CONTAINING PROTEIN 1"/>
    <property type="match status" value="1"/>
</dbReference>
<dbReference type="SMART" id="SM00698">
    <property type="entry name" value="MORN"/>
    <property type="match status" value="6"/>
</dbReference>
<dbReference type="Pfam" id="PF02493">
    <property type="entry name" value="MORN"/>
    <property type="match status" value="6"/>
</dbReference>
<feature type="region of interest" description="Disordered" evidence="7">
    <location>
        <begin position="1"/>
        <end position="22"/>
    </location>
</feature>
<evidence type="ECO:0000256" key="4">
    <source>
        <dbReference type="ARBA" id="ARBA00022833"/>
    </source>
</evidence>
<evidence type="ECO:0000256" key="2">
    <source>
        <dbReference type="ARBA" id="ARBA00022737"/>
    </source>
</evidence>
<dbReference type="InterPro" id="IPR002110">
    <property type="entry name" value="Ankyrin_rpt"/>
</dbReference>
<feature type="compositionally biased region" description="Polar residues" evidence="7">
    <location>
        <begin position="340"/>
        <end position="360"/>
    </location>
</feature>
<feature type="compositionally biased region" description="Low complexity" evidence="7">
    <location>
        <begin position="322"/>
        <end position="334"/>
    </location>
</feature>
<keyword evidence="4" id="KW-0862">Zinc</keyword>
<dbReference type="PROSITE" id="PS01360">
    <property type="entry name" value="ZF_MYND_1"/>
    <property type="match status" value="1"/>
</dbReference>
<evidence type="ECO:0000256" key="5">
    <source>
        <dbReference type="PROSITE-ProRule" id="PRU00023"/>
    </source>
</evidence>
<dbReference type="PROSITE" id="PS50865">
    <property type="entry name" value="ZF_MYND_2"/>
    <property type="match status" value="1"/>
</dbReference>
<dbReference type="Gene3D" id="2.20.110.10">
    <property type="entry name" value="Histone H3 K4-specific methyltransferase SET7/9 N-terminal domain"/>
    <property type="match status" value="3"/>
</dbReference>
<feature type="compositionally biased region" description="Basic and acidic residues" evidence="7">
    <location>
        <begin position="1"/>
        <end position="15"/>
    </location>
</feature>
<dbReference type="SUPFAM" id="SSF48403">
    <property type="entry name" value="Ankyrin repeat"/>
    <property type="match status" value="1"/>
</dbReference>
<dbReference type="SMART" id="SM00248">
    <property type="entry name" value="ANK"/>
    <property type="match status" value="7"/>
</dbReference>
<dbReference type="InterPro" id="IPR003409">
    <property type="entry name" value="MORN"/>
</dbReference>
<dbReference type="SUPFAM" id="SSF82185">
    <property type="entry name" value="Histone H3 K4-specific methyltransferase SET7/9 N-terminal domain"/>
    <property type="match status" value="1"/>
</dbReference>
<dbReference type="AlphaFoldDB" id="A0AAD9MWW1"/>
<evidence type="ECO:0000256" key="3">
    <source>
        <dbReference type="ARBA" id="ARBA00022771"/>
    </source>
</evidence>
<comment type="caution">
    <text evidence="9">The sequence shown here is derived from an EMBL/GenBank/DDBJ whole genome shotgun (WGS) entry which is preliminary data.</text>
</comment>
<feature type="region of interest" description="Disordered" evidence="7">
    <location>
        <begin position="569"/>
        <end position="608"/>
    </location>
</feature>
<keyword evidence="2" id="KW-0677">Repeat</keyword>
<feature type="domain" description="MYND-type" evidence="8">
    <location>
        <begin position="1070"/>
        <end position="1110"/>
    </location>
</feature>
<dbReference type="Pfam" id="PF12796">
    <property type="entry name" value="Ank_2"/>
    <property type="match status" value="1"/>
</dbReference>
<evidence type="ECO:0000256" key="6">
    <source>
        <dbReference type="PROSITE-ProRule" id="PRU00134"/>
    </source>
</evidence>
<dbReference type="SUPFAM" id="SSF144232">
    <property type="entry name" value="HIT/MYND zinc finger-like"/>
    <property type="match status" value="1"/>
</dbReference>
<feature type="repeat" description="ANK" evidence="5">
    <location>
        <begin position="453"/>
        <end position="485"/>
    </location>
</feature>
<dbReference type="InterPro" id="IPR002893">
    <property type="entry name" value="Znf_MYND"/>
</dbReference>
<dbReference type="Pfam" id="PF01753">
    <property type="entry name" value="zf-MYND"/>
    <property type="match status" value="1"/>
</dbReference>
<evidence type="ECO:0000256" key="7">
    <source>
        <dbReference type="SAM" id="MobiDB-lite"/>
    </source>
</evidence>
<dbReference type="Gene3D" id="6.10.140.2220">
    <property type="match status" value="1"/>
</dbReference>
<dbReference type="PROSITE" id="PS50297">
    <property type="entry name" value="ANK_REP_REGION"/>
    <property type="match status" value="1"/>
</dbReference>
<dbReference type="PANTHER" id="PTHR15897">
    <property type="entry name" value="ANKYRIN REPEAT AND MYND DOMAIN PROTEIN 1"/>
    <property type="match status" value="1"/>
</dbReference>
<evidence type="ECO:0000256" key="1">
    <source>
        <dbReference type="ARBA" id="ARBA00022723"/>
    </source>
</evidence>
<feature type="compositionally biased region" description="Polar residues" evidence="7">
    <location>
        <begin position="283"/>
        <end position="321"/>
    </location>
</feature>
<organism evidence="9 10">
    <name type="scientific">Paralvinella palmiformis</name>
    <dbReference type="NCBI Taxonomy" id="53620"/>
    <lineage>
        <taxon>Eukaryota</taxon>
        <taxon>Metazoa</taxon>
        <taxon>Spiralia</taxon>
        <taxon>Lophotrochozoa</taxon>
        <taxon>Annelida</taxon>
        <taxon>Polychaeta</taxon>
        <taxon>Sedentaria</taxon>
        <taxon>Canalipalpata</taxon>
        <taxon>Terebellida</taxon>
        <taxon>Terebelliformia</taxon>
        <taxon>Alvinellidae</taxon>
        <taxon>Paralvinella</taxon>
    </lineage>
</organism>
<dbReference type="PROSITE" id="PS50088">
    <property type="entry name" value="ANK_REPEAT"/>
    <property type="match status" value="1"/>
</dbReference>
<evidence type="ECO:0000313" key="9">
    <source>
        <dbReference type="EMBL" id="KAK2148420.1"/>
    </source>
</evidence>
<evidence type="ECO:0000259" key="8">
    <source>
        <dbReference type="PROSITE" id="PS50865"/>
    </source>
</evidence>
<dbReference type="EMBL" id="JAODUP010000499">
    <property type="protein sequence ID" value="KAK2148420.1"/>
    <property type="molecule type" value="Genomic_DNA"/>
</dbReference>
<feature type="compositionally biased region" description="Basic and acidic residues" evidence="7">
    <location>
        <begin position="1135"/>
        <end position="1152"/>
    </location>
</feature>